<sequence length="57" mass="6553">MSREFNVIIERDADGYFVASVPNIHGCHTQAKSLDELMERVREAIELCLEVDESPCW</sequence>
<dbReference type="PANTHER" id="PTHR34504:SF2">
    <property type="entry name" value="UPF0150 PROTEIN SSL0259"/>
    <property type="match status" value="1"/>
</dbReference>
<dbReference type="OrthoDB" id="9805287at2"/>
<accession>A0A1Z4V4Y2</accession>
<dbReference type="KEGG" id="dcm:NIES806_28260"/>
<dbReference type="Gene3D" id="3.30.160.250">
    <property type="match status" value="1"/>
</dbReference>
<gene>
    <name evidence="2" type="ORF">NIES806_28260</name>
</gene>
<dbReference type="RefSeq" id="WP_096668179.1">
    <property type="nucleotide sequence ID" value="NZ_AP018316.1"/>
</dbReference>
<protein>
    <recommendedName>
        <fullName evidence="1">HicB-like antitoxin of toxin-antitoxin system domain-containing protein</fullName>
    </recommendedName>
</protein>
<feature type="domain" description="HicB-like antitoxin of toxin-antitoxin system" evidence="1">
    <location>
        <begin position="5"/>
        <end position="51"/>
    </location>
</feature>
<evidence type="ECO:0000259" key="1">
    <source>
        <dbReference type="Pfam" id="PF15919"/>
    </source>
</evidence>
<organism evidence="2 3">
    <name type="scientific">Dolichospermum compactum NIES-806</name>
    <dbReference type="NCBI Taxonomy" id="1973481"/>
    <lineage>
        <taxon>Bacteria</taxon>
        <taxon>Bacillati</taxon>
        <taxon>Cyanobacteriota</taxon>
        <taxon>Cyanophyceae</taxon>
        <taxon>Nostocales</taxon>
        <taxon>Aphanizomenonaceae</taxon>
        <taxon>Dolichospermum</taxon>
        <taxon>Dolichospermum compactum</taxon>
    </lineage>
</organism>
<dbReference type="InterPro" id="IPR035069">
    <property type="entry name" value="TTHA1013/TTHA0281-like"/>
</dbReference>
<dbReference type="Pfam" id="PF15919">
    <property type="entry name" value="HicB_lk_antitox"/>
    <property type="match status" value="1"/>
</dbReference>
<name>A0A1Z4V4Y2_9CYAN</name>
<dbReference type="InterPro" id="IPR031807">
    <property type="entry name" value="HicB-like"/>
</dbReference>
<dbReference type="EMBL" id="AP018316">
    <property type="protein sequence ID" value="BAZ86611.1"/>
    <property type="molecule type" value="Genomic_DNA"/>
</dbReference>
<dbReference type="AlphaFoldDB" id="A0A1Z4V4Y2"/>
<keyword evidence="3" id="KW-1185">Reference proteome</keyword>
<dbReference type="InterPro" id="IPR051404">
    <property type="entry name" value="TA_system_antitoxin"/>
</dbReference>
<dbReference type="SUPFAM" id="SSF143100">
    <property type="entry name" value="TTHA1013/TTHA0281-like"/>
    <property type="match status" value="1"/>
</dbReference>
<proteinExistence type="predicted"/>
<dbReference type="Proteomes" id="UP000218702">
    <property type="component" value="Chromosome"/>
</dbReference>
<dbReference type="PANTHER" id="PTHR34504">
    <property type="entry name" value="ANTITOXIN HICB"/>
    <property type="match status" value="1"/>
</dbReference>
<evidence type="ECO:0000313" key="2">
    <source>
        <dbReference type="EMBL" id="BAZ86611.1"/>
    </source>
</evidence>
<reference evidence="2 3" key="1">
    <citation type="submission" date="2017-06" db="EMBL/GenBank/DDBJ databases">
        <title>Genome sequencing of cyanobaciteial culture collection at National Institute for Environmental Studies (NIES).</title>
        <authorList>
            <person name="Hirose Y."/>
            <person name="Shimura Y."/>
            <person name="Fujisawa T."/>
            <person name="Nakamura Y."/>
            <person name="Kawachi M."/>
        </authorList>
    </citation>
    <scope>NUCLEOTIDE SEQUENCE [LARGE SCALE GENOMIC DNA]</scope>
    <source>
        <strain evidence="2 3">NIES-806</strain>
    </source>
</reference>
<evidence type="ECO:0000313" key="3">
    <source>
        <dbReference type="Proteomes" id="UP000218702"/>
    </source>
</evidence>